<protein>
    <recommendedName>
        <fullName evidence="4">DNA-binding protein</fullName>
    </recommendedName>
</protein>
<proteinExistence type="predicted"/>
<dbReference type="EMBL" id="JAATJC010000001">
    <property type="protein sequence ID" value="NJC06550.1"/>
    <property type="molecule type" value="Genomic_DNA"/>
</dbReference>
<dbReference type="Proteomes" id="UP000558192">
    <property type="component" value="Unassembled WGS sequence"/>
</dbReference>
<evidence type="ECO:0000313" key="2">
    <source>
        <dbReference type="EMBL" id="NJC06550.1"/>
    </source>
</evidence>
<evidence type="ECO:0000256" key="1">
    <source>
        <dbReference type="SAM" id="MobiDB-lite"/>
    </source>
</evidence>
<reference evidence="2 3" key="1">
    <citation type="submission" date="2020-03" db="EMBL/GenBank/DDBJ databases">
        <title>Genomic Encyclopedia of Type Strains, Phase IV (KMG-IV): sequencing the most valuable type-strain genomes for metagenomic binning, comparative biology and taxonomic classification.</title>
        <authorList>
            <person name="Goeker M."/>
        </authorList>
    </citation>
    <scope>NUCLEOTIDE SEQUENCE [LARGE SCALE GENOMIC DNA]</scope>
    <source>
        <strain evidence="2 3">DSM 16846</strain>
    </source>
</reference>
<feature type="compositionally biased region" description="Polar residues" evidence="1">
    <location>
        <begin position="83"/>
        <end position="93"/>
    </location>
</feature>
<dbReference type="RefSeq" id="WP_168069837.1">
    <property type="nucleotide sequence ID" value="NZ_JAATJC010000001.1"/>
</dbReference>
<organism evidence="2 3">
    <name type="scientific">Sphingomonas kaistensis</name>
    <dbReference type="NCBI Taxonomy" id="298708"/>
    <lineage>
        <taxon>Bacteria</taxon>
        <taxon>Pseudomonadati</taxon>
        <taxon>Pseudomonadota</taxon>
        <taxon>Alphaproteobacteria</taxon>
        <taxon>Sphingomonadales</taxon>
        <taxon>Sphingomonadaceae</taxon>
        <taxon>Sphingomonas</taxon>
    </lineage>
</organism>
<evidence type="ECO:0008006" key="4">
    <source>
        <dbReference type="Google" id="ProtNLM"/>
    </source>
</evidence>
<dbReference type="AlphaFoldDB" id="A0A7X5Y9R9"/>
<accession>A0A7X5Y9R9</accession>
<name>A0A7X5Y9R9_9SPHN</name>
<feature type="region of interest" description="Disordered" evidence="1">
    <location>
        <begin position="57"/>
        <end position="123"/>
    </location>
</feature>
<feature type="compositionally biased region" description="Low complexity" evidence="1">
    <location>
        <begin position="64"/>
        <end position="82"/>
    </location>
</feature>
<keyword evidence="3" id="KW-1185">Reference proteome</keyword>
<feature type="compositionally biased region" description="Polar residues" evidence="1">
    <location>
        <begin position="103"/>
        <end position="112"/>
    </location>
</feature>
<evidence type="ECO:0000313" key="3">
    <source>
        <dbReference type="Proteomes" id="UP000558192"/>
    </source>
</evidence>
<gene>
    <name evidence="2" type="ORF">GGQ97_002343</name>
</gene>
<sequence length="123" mass="13340">MSRLMTPAEAVEAFNLPSVRTIRTLRSQGLPTVKLGSARLIDYDDMVAFVERMKEQQCHAPTEAPSSSRLASAQSSTSPGSSMVKSGSAQRARQTAEKLKRLSQGSSANDTEPQGRVIRASFR</sequence>
<comment type="caution">
    <text evidence="2">The sequence shown here is derived from an EMBL/GenBank/DDBJ whole genome shotgun (WGS) entry which is preliminary data.</text>
</comment>